<dbReference type="EC" id="2.3.2.26" evidence="3"/>
<dbReference type="CDD" id="cd00078">
    <property type="entry name" value="HECTc"/>
    <property type="match status" value="1"/>
</dbReference>
<dbReference type="FunFam" id="3.30.2160.10:FF:000002">
    <property type="entry name" value="Putative Ubiquitin-protein ligase E3C"/>
    <property type="match status" value="1"/>
</dbReference>
<dbReference type="Gene3D" id="3.30.2160.10">
    <property type="entry name" value="Hect, E3 ligase catalytic domain"/>
    <property type="match status" value="1"/>
</dbReference>
<dbReference type="InParanoid" id="A0A0D1YIE5"/>
<dbReference type="GO" id="GO:0061630">
    <property type="term" value="F:ubiquitin protein ligase activity"/>
    <property type="evidence" value="ECO:0007669"/>
    <property type="project" value="UniProtKB-EC"/>
</dbReference>
<evidence type="ECO:0000256" key="1">
    <source>
        <dbReference type="ARBA" id="ARBA00000885"/>
    </source>
</evidence>
<dbReference type="FunFam" id="3.30.2410.10:FF:000017">
    <property type="entry name" value="E3 ubiquitin-protein ligase UPL7"/>
    <property type="match status" value="1"/>
</dbReference>
<organism evidence="9 10">
    <name type="scientific">Verruconis gallopava</name>
    <dbReference type="NCBI Taxonomy" id="253628"/>
    <lineage>
        <taxon>Eukaryota</taxon>
        <taxon>Fungi</taxon>
        <taxon>Dikarya</taxon>
        <taxon>Ascomycota</taxon>
        <taxon>Pezizomycotina</taxon>
        <taxon>Dothideomycetes</taxon>
        <taxon>Pleosporomycetidae</taxon>
        <taxon>Venturiales</taxon>
        <taxon>Sympoventuriaceae</taxon>
        <taxon>Verruconis</taxon>
    </lineage>
</organism>
<dbReference type="SMART" id="SM00119">
    <property type="entry name" value="HECTc"/>
    <property type="match status" value="1"/>
</dbReference>
<evidence type="ECO:0000256" key="2">
    <source>
        <dbReference type="ARBA" id="ARBA00004906"/>
    </source>
</evidence>
<name>A0A0D1YIE5_9PEZI</name>
<keyword evidence="4" id="KW-0808">Transferase</keyword>
<dbReference type="InterPro" id="IPR044611">
    <property type="entry name" value="E3A/B/C-like"/>
</dbReference>
<dbReference type="Gene3D" id="3.30.2410.10">
    <property type="entry name" value="Hect, E3 ligase catalytic domain"/>
    <property type="match status" value="1"/>
</dbReference>
<dbReference type="InterPro" id="IPR035983">
    <property type="entry name" value="Hect_E3_ubiquitin_ligase"/>
</dbReference>
<comment type="catalytic activity">
    <reaction evidence="1">
        <text>S-ubiquitinyl-[E2 ubiquitin-conjugating enzyme]-L-cysteine + [acceptor protein]-L-lysine = [E2 ubiquitin-conjugating enzyme]-L-cysteine + N(6)-ubiquitinyl-[acceptor protein]-L-lysine.</text>
        <dbReference type="EC" id="2.3.2.26"/>
    </reaction>
</comment>
<feature type="domain" description="HECT" evidence="8">
    <location>
        <begin position="817"/>
        <end position="1198"/>
    </location>
</feature>
<dbReference type="AlphaFoldDB" id="A0A0D1YIE5"/>
<dbReference type="PANTHER" id="PTHR45700">
    <property type="entry name" value="UBIQUITIN-PROTEIN LIGASE E3C"/>
    <property type="match status" value="1"/>
</dbReference>
<evidence type="ECO:0000256" key="5">
    <source>
        <dbReference type="ARBA" id="ARBA00022786"/>
    </source>
</evidence>
<dbReference type="RefSeq" id="XP_016210486.1">
    <property type="nucleotide sequence ID" value="XM_016361626.1"/>
</dbReference>
<dbReference type="SUPFAM" id="SSF56204">
    <property type="entry name" value="Hect, E3 ligase catalytic domain"/>
    <property type="match status" value="1"/>
</dbReference>
<reference evidence="9 10" key="1">
    <citation type="submission" date="2015-01" db="EMBL/GenBank/DDBJ databases">
        <title>The Genome Sequence of Ochroconis gallopava CBS43764.</title>
        <authorList>
            <consortium name="The Broad Institute Genomics Platform"/>
            <person name="Cuomo C."/>
            <person name="de Hoog S."/>
            <person name="Gorbushina A."/>
            <person name="Stielow B."/>
            <person name="Teixiera M."/>
            <person name="Abouelleil A."/>
            <person name="Chapman S.B."/>
            <person name="Priest M."/>
            <person name="Young S.K."/>
            <person name="Wortman J."/>
            <person name="Nusbaum C."/>
            <person name="Birren B."/>
        </authorList>
    </citation>
    <scope>NUCLEOTIDE SEQUENCE [LARGE SCALE GENOMIC DNA]</scope>
    <source>
        <strain evidence="9 10">CBS 43764</strain>
    </source>
</reference>
<dbReference type="GO" id="GO:0000209">
    <property type="term" value="P:protein polyubiquitination"/>
    <property type="evidence" value="ECO:0007669"/>
    <property type="project" value="InterPro"/>
</dbReference>
<evidence type="ECO:0000256" key="4">
    <source>
        <dbReference type="ARBA" id="ARBA00022679"/>
    </source>
</evidence>
<keyword evidence="10" id="KW-1185">Reference proteome</keyword>
<dbReference type="PROSITE" id="PS50237">
    <property type="entry name" value="HECT"/>
    <property type="match status" value="1"/>
</dbReference>
<dbReference type="GO" id="GO:0006511">
    <property type="term" value="P:ubiquitin-dependent protein catabolic process"/>
    <property type="evidence" value="ECO:0007669"/>
    <property type="project" value="TreeGrafter"/>
</dbReference>
<keyword evidence="5 6" id="KW-0833">Ubl conjugation pathway</keyword>
<dbReference type="PROSITE" id="PS50096">
    <property type="entry name" value="IQ"/>
    <property type="match status" value="1"/>
</dbReference>
<protein>
    <recommendedName>
        <fullName evidence="3">HECT-type E3 ubiquitin transferase</fullName>
        <ecNumber evidence="3">2.3.2.26</ecNumber>
    </recommendedName>
</protein>
<dbReference type="EMBL" id="KN847561">
    <property type="protein sequence ID" value="KIW00617.1"/>
    <property type="molecule type" value="Genomic_DNA"/>
</dbReference>
<evidence type="ECO:0000256" key="6">
    <source>
        <dbReference type="PROSITE-ProRule" id="PRU00104"/>
    </source>
</evidence>
<dbReference type="Pfam" id="PF00632">
    <property type="entry name" value="HECT"/>
    <property type="match status" value="1"/>
</dbReference>
<sequence length="1198" mass="135990">MYHTFTGSSRKPRQVNLAGPKSNPFSKQSALQNAQLERENRQRERERLHATRLLQRRWRGYASRQKTRIQWRDDFDKLEADSCDGSGGYENQETALLQLQRLLQFSKLKAGSNDLQRLHRFITRLRATVQNEDIICAGGPWPMAYLRLHKLLLNLVRTSNGQSADLDSNLRAVVFIGHQIPDKVARNARMLYSAMTALLEANGETLAWREGLLELMIDVLVAPILTDCPERNDAYQALACEFLTSRAVTTPPFATKWLDRLADTVDSAQLAEAVATVMSSQPDYNGFTSMHIPARRYNLLGTFIYVHRRAHMRHTSQAYTSHQDFVHSISSLLLSLSVEISSYDLSSAYTTSDDPNSLASNTFAREQMLSLVDQESIRTLLSGATNTKDGLGSPRMNSEAKQLATYALTLLRFFPRRADDIRMWLFMGSTASSSSPSDDSQQRLPAIKFFWQAARSSMVFNTISRDVKSVVKLLKPQPAWDGSGLNGQHAEWVQDDWRVVLIFLELYTFVLKLMDDEEFFSASSLDSSSSSSSSSSSWARTNALPLDDVKDLTLFLKNLGFVMYFNAKDIVEEGSGEQRAGDTTASLSSYFKVASSDRETLHDELPRLPKTPETALAGLAGISIDYVKGLVTGLLRMVHERDSRRKFLPKDHWLMTSFFEMDSFIPDVVAEEENRHLIEDEGKQEFDPDYDDIDEPSTFVGTGRDRMIRIQQRLERQQKKMSRRRYLQAVAPRSEILQNMPFFIPFNTRVEIFREFVKRDQFRRREGLVDAELWRINMANSFNSQHVNNLARHTATIRRGHEFEDAYEQFYSLGEGLKEPIQITFMDRFGQQEAGIDGGGVTKEFLTSVTNQAFTPSSDGGLDLFKENQQRLLFPNPTAVEEQKEILRQAGIQPRTPEYVRLMTELMQRYEFLGRIVGKCLYEGILVDINFAPFFLLKWALTGGDGAAPRESGYRANLNDLRDIDPDLYRGLIQLKNYPGNVEEDLALDFTIADTFVVDHRTGEEKVIMRELRPNGANIHVTNENRLVYISCVARHRLVTQPYAQTNAFLKGLSSMISPSWLSMFNQSELQMLIAGTSSSIDIADLRRNTLYGGVYVIGDDGREHPTVQLFWSVMESLSDEDRRKVLKFVTSTPRAPLLGFASLNPRFSLRDSGDDESRLPSTSTCVNLLKLPRYKTAEVLKEKLLYAVNSGAGFDLS</sequence>
<dbReference type="OrthoDB" id="8068875at2759"/>
<feature type="active site" description="Glycyl thioester intermediate" evidence="6">
    <location>
        <position position="1166"/>
    </location>
</feature>
<comment type="pathway">
    <text evidence="2">Protein modification; protein ubiquitination.</text>
</comment>
<proteinExistence type="predicted"/>
<dbReference type="STRING" id="253628.A0A0D1YIE5"/>
<dbReference type="Proteomes" id="UP000053259">
    <property type="component" value="Unassembled WGS sequence"/>
</dbReference>
<dbReference type="HOGENOM" id="CLU_002173_2_4_1"/>
<evidence type="ECO:0000313" key="10">
    <source>
        <dbReference type="Proteomes" id="UP000053259"/>
    </source>
</evidence>
<dbReference type="PANTHER" id="PTHR45700:SF2">
    <property type="entry name" value="UBIQUITIN-PROTEIN LIGASE E3C"/>
    <property type="match status" value="1"/>
</dbReference>
<evidence type="ECO:0000259" key="8">
    <source>
        <dbReference type="PROSITE" id="PS50237"/>
    </source>
</evidence>
<dbReference type="GeneID" id="27315787"/>
<evidence type="ECO:0000256" key="7">
    <source>
        <dbReference type="SAM" id="MobiDB-lite"/>
    </source>
</evidence>
<evidence type="ECO:0000256" key="3">
    <source>
        <dbReference type="ARBA" id="ARBA00012485"/>
    </source>
</evidence>
<accession>A0A0D1YIE5</accession>
<feature type="region of interest" description="Disordered" evidence="7">
    <location>
        <begin position="1"/>
        <end position="29"/>
    </location>
</feature>
<gene>
    <name evidence="9" type="ORF">PV09_07814</name>
</gene>
<evidence type="ECO:0000313" key="9">
    <source>
        <dbReference type="EMBL" id="KIW00617.1"/>
    </source>
</evidence>
<dbReference type="VEuPathDB" id="FungiDB:PV09_07814"/>
<dbReference type="Gene3D" id="3.90.1750.10">
    <property type="entry name" value="Hect, E3 ligase catalytic domains"/>
    <property type="match status" value="1"/>
</dbReference>
<dbReference type="InterPro" id="IPR000569">
    <property type="entry name" value="HECT_dom"/>
</dbReference>